<dbReference type="AlphaFoldDB" id="A0A2U8PQ26"/>
<accession>A0A2U8PQ26</accession>
<keyword evidence="2" id="KW-0645">Protease</keyword>
<evidence type="ECO:0000259" key="5">
    <source>
        <dbReference type="Pfam" id="PF01343"/>
    </source>
</evidence>
<keyword evidence="3" id="KW-0378">Hydrolase</keyword>
<evidence type="ECO:0000313" key="6">
    <source>
        <dbReference type="EMBL" id="AWL99831.1"/>
    </source>
</evidence>
<keyword evidence="4" id="KW-0720">Serine protease</keyword>
<evidence type="ECO:0000256" key="3">
    <source>
        <dbReference type="ARBA" id="ARBA00022801"/>
    </source>
</evidence>
<dbReference type="SUPFAM" id="SSF52096">
    <property type="entry name" value="ClpP/crotonase"/>
    <property type="match status" value="1"/>
</dbReference>
<evidence type="ECO:0000256" key="2">
    <source>
        <dbReference type="ARBA" id="ARBA00022670"/>
    </source>
</evidence>
<dbReference type="Pfam" id="PF01343">
    <property type="entry name" value="Peptidase_S49"/>
    <property type="match status" value="1"/>
</dbReference>
<dbReference type="PANTHER" id="PTHR42987">
    <property type="entry name" value="PEPTIDASE S49"/>
    <property type="match status" value="1"/>
</dbReference>
<dbReference type="Gene3D" id="6.20.330.10">
    <property type="match status" value="1"/>
</dbReference>
<dbReference type="CDD" id="cd07023">
    <property type="entry name" value="S49_Sppa_N_C"/>
    <property type="match status" value="1"/>
</dbReference>
<dbReference type="Gene3D" id="3.90.226.10">
    <property type="entry name" value="2-enoyl-CoA Hydratase, Chain A, domain 1"/>
    <property type="match status" value="1"/>
</dbReference>
<comment type="similarity">
    <text evidence="1">Belongs to the peptidase S49 family.</text>
</comment>
<dbReference type="Proteomes" id="UP000215884">
    <property type="component" value="Chromosome"/>
</dbReference>
<organism evidence="6 7">
    <name type="scientific">Bradyrhizobium amphicarpaeae</name>
    <dbReference type="NCBI Taxonomy" id="1404768"/>
    <lineage>
        <taxon>Bacteria</taxon>
        <taxon>Pseudomonadati</taxon>
        <taxon>Pseudomonadota</taxon>
        <taxon>Alphaproteobacteria</taxon>
        <taxon>Hyphomicrobiales</taxon>
        <taxon>Nitrobacteraceae</taxon>
        <taxon>Bradyrhizobium</taxon>
    </lineage>
</organism>
<dbReference type="InterPro" id="IPR002142">
    <property type="entry name" value="Peptidase_S49"/>
</dbReference>
<name>A0A2U8PQ26_9BRAD</name>
<dbReference type="InterPro" id="IPR029045">
    <property type="entry name" value="ClpP/crotonase-like_dom_sf"/>
</dbReference>
<gene>
    <name evidence="6" type="ORF">CIT40_07155</name>
</gene>
<sequence>MAEQLNDRESSGLADKLMQYLPARFRPGSAVVPVVRLSGVIGAVTPLRPGMTLAGVAKVLERAFSYRHAKAVALVINSPGGSPVQSRQIYLRIKQLAAEKKLPVLVFVEDVAASGGYMIACAGDEIICDPSSILGSIGVVGGSFGFQEAIKRLGIERRLYTAGEHKAMLDPFLPENPEDVAKLKAIQREIHQIFISLVKESRGSRLKAADDTLFTGEYWAGDTSVALGLADSIGDLRSTLRARYGEKVLTPVIAQPSGLLSGLLGRKPAGAGQLSAMESMAGLPDELISAVETRAIWAKFGF</sequence>
<dbReference type="RefSeq" id="WP_094892101.1">
    <property type="nucleotide sequence ID" value="NZ_CP029426.2"/>
</dbReference>
<dbReference type="GO" id="GO:0008236">
    <property type="term" value="F:serine-type peptidase activity"/>
    <property type="evidence" value="ECO:0007669"/>
    <property type="project" value="UniProtKB-KW"/>
</dbReference>
<dbReference type="GO" id="GO:0006508">
    <property type="term" value="P:proteolysis"/>
    <property type="evidence" value="ECO:0007669"/>
    <property type="project" value="UniProtKB-KW"/>
</dbReference>
<dbReference type="InterPro" id="IPR047272">
    <property type="entry name" value="S49_SppA_C"/>
</dbReference>
<keyword evidence="7" id="KW-1185">Reference proteome</keyword>
<evidence type="ECO:0000256" key="4">
    <source>
        <dbReference type="ARBA" id="ARBA00022825"/>
    </source>
</evidence>
<dbReference type="PANTHER" id="PTHR42987:SF8">
    <property type="entry name" value="PROTEINASE"/>
    <property type="match status" value="1"/>
</dbReference>
<evidence type="ECO:0000313" key="7">
    <source>
        <dbReference type="Proteomes" id="UP000215884"/>
    </source>
</evidence>
<dbReference type="KEGG" id="brq:CIT40_07155"/>
<proteinExistence type="inferred from homology"/>
<feature type="domain" description="Peptidase S49" evidence="5">
    <location>
        <begin position="99"/>
        <end position="240"/>
    </location>
</feature>
<reference evidence="6 7" key="1">
    <citation type="journal article" date="2017" name="Syst. Appl. Microbiol.">
        <title>Soybeans inoculated with root zone soils of Canadian native legumes harbour diverse and novel Bradyrhizobium spp. that possess agricultural potential.</title>
        <authorList>
            <person name="Bromfield E.S.P."/>
            <person name="Cloutier S."/>
            <person name="Tambong J.T."/>
            <person name="Tran Thi T.V."/>
        </authorList>
    </citation>
    <scope>NUCLEOTIDE SEQUENCE [LARGE SCALE GENOMIC DNA]</scope>
    <source>
        <strain evidence="6 7">39S1MB</strain>
    </source>
</reference>
<dbReference type="EMBL" id="CP029426">
    <property type="protein sequence ID" value="AWL99831.1"/>
    <property type="molecule type" value="Genomic_DNA"/>
</dbReference>
<reference evidence="6 7" key="2">
    <citation type="journal article" date="2019" name="Int. J. Syst. Evol. Microbiol.">
        <title>Description and complete genome sequence of Bradyrhizobium amphicarpaeae sp. nov., harbouring photosystem and nitrogen-fixation genes.</title>
        <authorList>
            <person name="Bromfield E.S.P."/>
            <person name="Cloutier S."/>
            <person name="Nguyen H.D.T."/>
        </authorList>
    </citation>
    <scope>NUCLEOTIDE SEQUENCE [LARGE SCALE GENOMIC DNA]</scope>
    <source>
        <strain evidence="6 7">39S1MB</strain>
    </source>
</reference>
<protein>
    <submittedName>
        <fullName evidence="6">S49 family peptidase</fullName>
    </submittedName>
</protein>
<evidence type="ECO:0000256" key="1">
    <source>
        <dbReference type="ARBA" id="ARBA00008683"/>
    </source>
</evidence>
<dbReference type="OrthoDB" id="9764363at2"/>